<dbReference type="Proteomes" id="UP001239994">
    <property type="component" value="Unassembled WGS sequence"/>
</dbReference>
<dbReference type="PROSITE" id="PS51034">
    <property type="entry name" value="ZP_2"/>
    <property type="match status" value="1"/>
</dbReference>
<feature type="non-terminal residue" evidence="5">
    <location>
        <position position="1"/>
    </location>
</feature>
<comment type="caution">
    <text evidence="5">The sequence shown here is derived from an EMBL/GenBank/DDBJ whole genome shotgun (WGS) entry which is preliminary data.</text>
</comment>
<dbReference type="FunFam" id="2.60.40.4100:FF:000002">
    <property type="entry name" value="Zona pellucida sperm-binding protein 3"/>
    <property type="match status" value="1"/>
</dbReference>
<accession>A0AAD9DQ04</accession>
<dbReference type="PANTHER" id="PTHR11576:SF2">
    <property type="entry name" value="ZONA PELLUCIDA SPERM-BINDING PROTEIN 3"/>
    <property type="match status" value="1"/>
</dbReference>
<dbReference type="Pfam" id="PF23344">
    <property type="entry name" value="ZP-N"/>
    <property type="match status" value="1"/>
</dbReference>
<dbReference type="GO" id="GO:2000344">
    <property type="term" value="P:positive regulation of acrosome reaction"/>
    <property type="evidence" value="ECO:0007669"/>
    <property type="project" value="UniProtKB-UniRule"/>
</dbReference>
<dbReference type="Pfam" id="PF00100">
    <property type="entry name" value="Zona_pellucida"/>
    <property type="match status" value="1"/>
</dbReference>
<feature type="non-terminal residue" evidence="5">
    <location>
        <position position="272"/>
    </location>
</feature>
<organism evidence="5 6">
    <name type="scientific">Electrophorus voltai</name>
    <dbReference type="NCBI Taxonomy" id="2609070"/>
    <lineage>
        <taxon>Eukaryota</taxon>
        <taxon>Metazoa</taxon>
        <taxon>Chordata</taxon>
        <taxon>Craniata</taxon>
        <taxon>Vertebrata</taxon>
        <taxon>Euteleostomi</taxon>
        <taxon>Actinopterygii</taxon>
        <taxon>Neopterygii</taxon>
        <taxon>Teleostei</taxon>
        <taxon>Ostariophysi</taxon>
        <taxon>Gymnotiformes</taxon>
        <taxon>Gymnotoidei</taxon>
        <taxon>Gymnotidae</taxon>
        <taxon>Electrophorus</taxon>
    </lineage>
</organism>
<keyword evidence="3" id="KW-0272">Extracellular matrix</keyword>
<dbReference type="PANTHER" id="PTHR11576">
    <property type="entry name" value="ZONA PELLUCIDA SPERM-BINDING PROTEIN 3"/>
    <property type="match status" value="1"/>
</dbReference>
<dbReference type="GO" id="GO:0032190">
    <property type="term" value="F:acrosin binding"/>
    <property type="evidence" value="ECO:0007669"/>
    <property type="project" value="TreeGrafter"/>
</dbReference>
<evidence type="ECO:0000313" key="6">
    <source>
        <dbReference type="Proteomes" id="UP001239994"/>
    </source>
</evidence>
<keyword evidence="3" id="KW-1003">Cell membrane</keyword>
<dbReference type="GO" id="GO:0007339">
    <property type="term" value="P:binding of sperm to zona pellucida"/>
    <property type="evidence" value="ECO:0007669"/>
    <property type="project" value="UniProtKB-UniRule"/>
</dbReference>
<dbReference type="GO" id="GO:0035804">
    <property type="term" value="F:structural constituent of egg coat"/>
    <property type="evidence" value="ECO:0007669"/>
    <property type="project" value="UniProtKB-UniRule"/>
</dbReference>
<comment type="domain">
    <text evidence="3">The ZP domain is involved in the polymerization of the ZP proteins to form the zona pellucida.</text>
</comment>
<feature type="domain" description="ZP" evidence="4">
    <location>
        <begin position="1"/>
        <end position="234"/>
    </location>
</feature>
<dbReference type="PRINTS" id="PR00023">
    <property type="entry name" value="ZPELLUCIDA"/>
</dbReference>
<dbReference type="Gene3D" id="2.60.40.4100">
    <property type="entry name" value="Zona pellucida, ZP-C domain"/>
    <property type="match status" value="1"/>
</dbReference>
<reference evidence="5" key="1">
    <citation type="submission" date="2023-03" db="EMBL/GenBank/DDBJ databases">
        <title>Electrophorus voltai genome.</title>
        <authorList>
            <person name="Bian C."/>
        </authorList>
    </citation>
    <scope>NUCLEOTIDE SEQUENCE</scope>
    <source>
        <strain evidence="5">CB-2022</strain>
        <tissue evidence="5">Muscle</tissue>
    </source>
</reference>
<proteinExistence type="inferred from homology"/>
<dbReference type="InterPro" id="IPR048290">
    <property type="entry name" value="ZP_chr"/>
</dbReference>
<keyword evidence="3" id="KW-0964">Secreted</keyword>
<evidence type="ECO:0000259" key="4">
    <source>
        <dbReference type="PROSITE" id="PS51034"/>
    </source>
</evidence>
<dbReference type="InterPro" id="IPR055356">
    <property type="entry name" value="ZP-N"/>
</dbReference>
<sequence>RGSSENCQALRLNDVEYVIEAGLHECGSEIWTEDDNLVYANTLFYTPTPTTLGIVRSVGAAVRIQCHYKRNHFVSSNHRKTTWQQSLASSKPSPWFCLKLMTDDWTSERPSSVYHWRNVINLEASVLSADPTPVKLFLDSCVATPGPNSGSTSKYPLIHNHGCAAEPWSPHSSVCFMPRKENHVLRVQVAVLRFHSDPWNAVRTIYISCVLKVADAAQEENTVNKACTYSGNRWQSLDGKHKVCDCCDSTCDVISQRQPNIWSHLSRNSVSS</sequence>
<dbReference type="AlphaFoldDB" id="A0AAD9DQ04"/>
<evidence type="ECO:0000256" key="3">
    <source>
        <dbReference type="RuleBase" id="RU367066"/>
    </source>
</evidence>
<gene>
    <name evidence="5" type="ORF">P4O66_016110</name>
</gene>
<dbReference type="InterPro" id="IPR001507">
    <property type="entry name" value="ZP_dom"/>
</dbReference>
<keyword evidence="1 3" id="KW-1015">Disulfide bond</keyword>
<keyword evidence="2" id="KW-0325">Glycoprotein</keyword>
<comment type="function">
    <text evidence="3">Component of the zona pellucida, an extracellular matrix surrounding oocytes which mediates sperm binding, induction of the acrosome reaction and prevents post-fertilization polyspermy. The zona pellucida is composed of 3 to 4 glycoproteins, ZP1, ZP2, ZP3, and ZP4. ZP3 is essential for sperm binding and zona matrix formation.</text>
</comment>
<comment type="PTM">
    <text evidence="3">Proteolytically cleaved before the transmembrane segment to yield the secreted ectodomain incorporated in the zona pellucida.</text>
</comment>
<protein>
    <recommendedName>
        <fullName evidence="3">Zona pellucida sperm-binding protein 3</fullName>
    </recommendedName>
</protein>
<dbReference type="Gene3D" id="2.60.40.3210">
    <property type="entry name" value="Zona pellucida, ZP-N domain"/>
    <property type="match status" value="1"/>
</dbReference>
<evidence type="ECO:0000313" key="5">
    <source>
        <dbReference type="EMBL" id="KAK1787622.1"/>
    </source>
</evidence>
<keyword evidence="3" id="KW-0165">Cleavage on pair of basic residues</keyword>
<name>A0AAD9DQ04_9TELE</name>
<dbReference type="GO" id="GO:0035805">
    <property type="term" value="C:egg coat"/>
    <property type="evidence" value="ECO:0007669"/>
    <property type="project" value="UniProtKB-SubCell"/>
</dbReference>
<keyword evidence="6" id="KW-1185">Reference proteome</keyword>
<dbReference type="InterPro" id="IPR042235">
    <property type="entry name" value="ZP-C_dom"/>
</dbReference>
<evidence type="ECO:0000256" key="2">
    <source>
        <dbReference type="ARBA" id="ARBA00023180"/>
    </source>
</evidence>
<keyword evidence="3" id="KW-0472">Membrane</keyword>
<dbReference type="EMBL" id="JAROKS010000023">
    <property type="protein sequence ID" value="KAK1787622.1"/>
    <property type="molecule type" value="Genomic_DNA"/>
</dbReference>
<dbReference type="GO" id="GO:0035803">
    <property type="term" value="P:egg coat formation"/>
    <property type="evidence" value="ECO:0007669"/>
    <property type="project" value="UniProtKB-UniRule"/>
</dbReference>
<dbReference type="SMART" id="SM00241">
    <property type="entry name" value="ZP"/>
    <property type="match status" value="1"/>
</dbReference>
<evidence type="ECO:0000256" key="1">
    <source>
        <dbReference type="ARBA" id="ARBA00023157"/>
    </source>
</evidence>
<comment type="subcellular location">
    <subcellularLocation>
        <location evidence="3">Zona pellucida</location>
    </subcellularLocation>
    <subcellularLocation>
        <location evidence="3">Cell membrane</location>
        <topology evidence="3">Single-pass type I membrane protein</topology>
    </subcellularLocation>
</comment>
<comment type="similarity">
    <text evidence="3">Belongs to the ZP domain family. ZPC subfamily.</text>
</comment>
<dbReference type="InterPro" id="IPR055355">
    <property type="entry name" value="ZP-C"/>
</dbReference>
<dbReference type="GO" id="GO:0005886">
    <property type="term" value="C:plasma membrane"/>
    <property type="evidence" value="ECO:0007669"/>
    <property type="project" value="UniProtKB-SubCell"/>
</dbReference>
<keyword evidence="3" id="KW-0732">Signal</keyword>